<keyword evidence="8" id="KW-0378">Hydrolase</keyword>
<evidence type="ECO:0000256" key="11">
    <source>
        <dbReference type="ARBA" id="ARBA00023204"/>
    </source>
</evidence>
<dbReference type="SMART" id="SM00891">
    <property type="entry name" value="ERCC4"/>
    <property type="match status" value="1"/>
</dbReference>
<dbReference type="CDD" id="cd20085">
    <property type="entry name" value="XPF_nuclease_Mms4"/>
    <property type="match status" value="1"/>
</dbReference>
<evidence type="ECO:0000313" key="17">
    <source>
        <dbReference type="Proteomes" id="UP001498476"/>
    </source>
</evidence>
<comment type="cofactor">
    <cofactor evidence="1">
        <name>Mg(2+)</name>
        <dbReference type="ChEBI" id="CHEBI:18420"/>
    </cofactor>
</comment>
<keyword evidence="7" id="KW-0227">DNA damage</keyword>
<feature type="compositionally biased region" description="Basic and acidic residues" evidence="14">
    <location>
        <begin position="117"/>
        <end position="129"/>
    </location>
</feature>
<protein>
    <recommendedName>
        <fullName evidence="15">ERCC4 domain-containing protein</fullName>
    </recommendedName>
</protein>
<dbReference type="InterPro" id="IPR042530">
    <property type="entry name" value="EME1/EME2_C"/>
</dbReference>
<feature type="compositionally biased region" description="Polar residues" evidence="14">
    <location>
        <begin position="130"/>
        <end position="152"/>
    </location>
</feature>
<sequence length="656" mass="73357">MAPEVIDLISSSPLGFVPQATSGHGPQDNTPGIANPALSNDYFFLSDDFDTSIDIDEPILASPARNKRKTPPLPVSSRPPKRISPLPAPGPNIRTSTARAIVASDPIELTSSSEQETTPKSKPWDRRNTETCALTRHTTQLSQDSDPFNSSPRHAEKPVTTIPESSDPFASSPRPSDAAQNSRDTRTTDKRPIHTGGTTASVAKPADRKAEWDPISSSAPQACFFGSSPPRTKQVVIDIEDSDLELSDEEFPDIANFDIANFDIAQCRRSQLQRSQSETITSKSRKTAKPQKSTEERTREKEARAAAKEVDKENKRREKQQAKEAKARDKERTAALAEVNKLRTDKKVSTPEMIVDIPSSLNPTTALQLETMLQGLNVHYTTWNSPVENVIKWRRKVRSRYNDDLGLWEPLPLRIHDEKHILVILTAAEFVKLALEDDLESHVGKMTEHFSNHQIIYLLEGLIPWMRKNRNLRNRQFASHVRSQEPVQTASRRRTNTEDYVSEETIEDALLQLQVIHDVLIHHTMIPLETAQWISIFTQHVSTVPYRKQRDQATLGAGFCMESGQVKTGDDAKDTYVRMLQEIVRVTAPIAYGIAAEFGTVSDLVRTLEAEGPTRLEEIRKSANKDGAFSDRTVGQAVSRRMHKVFTGRDDGSTDV</sequence>
<evidence type="ECO:0000256" key="7">
    <source>
        <dbReference type="ARBA" id="ARBA00022763"/>
    </source>
</evidence>
<comment type="subcellular location">
    <subcellularLocation>
        <location evidence="2">Nucleus</location>
    </subcellularLocation>
</comment>
<dbReference type="Gene3D" id="3.40.50.10130">
    <property type="match status" value="1"/>
</dbReference>
<evidence type="ECO:0000313" key="16">
    <source>
        <dbReference type="EMBL" id="KAK7414242.1"/>
    </source>
</evidence>
<evidence type="ECO:0000256" key="9">
    <source>
        <dbReference type="ARBA" id="ARBA00022842"/>
    </source>
</evidence>
<feature type="region of interest" description="Disordered" evidence="14">
    <location>
        <begin position="57"/>
        <end position="230"/>
    </location>
</feature>
<feature type="region of interest" description="Disordered" evidence="14">
    <location>
        <begin position="272"/>
        <end position="332"/>
    </location>
</feature>
<proteinExistence type="inferred from homology"/>
<dbReference type="EMBL" id="JAZAVJ010000108">
    <property type="protein sequence ID" value="KAK7414242.1"/>
    <property type="molecule type" value="Genomic_DNA"/>
</dbReference>
<feature type="region of interest" description="Disordered" evidence="14">
    <location>
        <begin position="477"/>
        <end position="499"/>
    </location>
</feature>
<keyword evidence="11" id="KW-0234">DNA repair</keyword>
<evidence type="ECO:0000256" key="4">
    <source>
        <dbReference type="ARBA" id="ARBA00022722"/>
    </source>
</evidence>
<dbReference type="Pfam" id="PF02732">
    <property type="entry name" value="ERCC4"/>
    <property type="match status" value="1"/>
</dbReference>
<comment type="caution">
    <text evidence="16">The sequence shown here is derived from an EMBL/GenBank/DDBJ whole genome shotgun (WGS) entry which is preliminary data.</text>
</comment>
<organism evidence="16 17">
    <name type="scientific">Neonectria punicea</name>
    <dbReference type="NCBI Taxonomy" id="979145"/>
    <lineage>
        <taxon>Eukaryota</taxon>
        <taxon>Fungi</taxon>
        <taxon>Dikarya</taxon>
        <taxon>Ascomycota</taxon>
        <taxon>Pezizomycotina</taxon>
        <taxon>Sordariomycetes</taxon>
        <taxon>Hypocreomycetidae</taxon>
        <taxon>Hypocreales</taxon>
        <taxon>Nectriaceae</taxon>
        <taxon>Neonectria</taxon>
    </lineage>
</organism>
<keyword evidence="12" id="KW-0539">Nucleus</keyword>
<keyword evidence="4" id="KW-0540">Nuclease</keyword>
<dbReference type="PANTHER" id="PTHR21077:SF5">
    <property type="entry name" value="CROSSOVER JUNCTION ENDONUCLEASE MMS4"/>
    <property type="match status" value="1"/>
</dbReference>
<comment type="similarity">
    <text evidence="3">Belongs to the EME1/MMS4 family.</text>
</comment>
<evidence type="ECO:0000256" key="1">
    <source>
        <dbReference type="ARBA" id="ARBA00001946"/>
    </source>
</evidence>
<evidence type="ECO:0000256" key="13">
    <source>
        <dbReference type="ARBA" id="ARBA00023254"/>
    </source>
</evidence>
<feature type="compositionally biased region" description="Basic and acidic residues" evidence="14">
    <location>
        <begin position="183"/>
        <end position="192"/>
    </location>
</feature>
<feature type="region of interest" description="Disordered" evidence="14">
    <location>
        <begin position="13"/>
        <end position="37"/>
    </location>
</feature>
<dbReference type="Gene3D" id="1.10.150.670">
    <property type="entry name" value="Crossover junction endonuclease EME1, DNA-binding domain"/>
    <property type="match status" value="1"/>
</dbReference>
<evidence type="ECO:0000256" key="2">
    <source>
        <dbReference type="ARBA" id="ARBA00004123"/>
    </source>
</evidence>
<keyword evidence="17" id="KW-1185">Reference proteome</keyword>
<evidence type="ECO:0000256" key="12">
    <source>
        <dbReference type="ARBA" id="ARBA00023242"/>
    </source>
</evidence>
<evidence type="ECO:0000256" key="14">
    <source>
        <dbReference type="SAM" id="MobiDB-lite"/>
    </source>
</evidence>
<evidence type="ECO:0000256" key="10">
    <source>
        <dbReference type="ARBA" id="ARBA00023172"/>
    </source>
</evidence>
<dbReference type="InterPro" id="IPR033310">
    <property type="entry name" value="Mms4/EME1/EME2"/>
</dbReference>
<dbReference type="Proteomes" id="UP001498476">
    <property type="component" value="Unassembled WGS sequence"/>
</dbReference>
<keyword evidence="6" id="KW-0255">Endonuclease</keyword>
<keyword evidence="10" id="KW-0233">DNA recombination</keyword>
<feature type="domain" description="ERCC4" evidence="15">
    <location>
        <begin position="352"/>
        <end position="609"/>
    </location>
</feature>
<evidence type="ECO:0000256" key="8">
    <source>
        <dbReference type="ARBA" id="ARBA00022801"/>
    </source>
</evidence>
<evidence type="ECO:0000256" key="6">
    <source>
        <dbReference type="ARBA" id="ARBA00022759"/>
    </source>
</evidence>
<feature type="compositionally biased region" description="Basic and acidic residues" evidence="14">
    <location>
        <begin position="292"/>
        <end position="332"/>
    </location>
</feature>
<dbReference type="InterPro" id="IPR006166">
    <property type="entry name" value="ERCC4_domain"/>
</dbReference>
<dbReference type="InterPro" id="IPR047521">
    <property type="entry name" value="XPF_nuclease_EME1_ascomycetes"/>
</dbReference>
<reference evidence="16 17" key="1">
    <citation type="journal article" date="2025" name="Microbiol. Resour. Announc.">
        <title>Draft genome sequences for Neonectria magnoliae and Neonectria punicea, canker pathogens of Liriodendron tulipifera and Acer saccharum in West Virginia.</title>
        <authorList>
            <person name="Petronek H.M."/>
            <person name="Kasson M.T."/>
            <person name="Metheny A.M."/>
            <person name="Stauder C.M."/>
            <person name="Lovett B."/>
            <person name="Lynch S.C."/>
            <person name="Garnas J.R."/>
            <person name="Kasson L.R."/>
            <person name="Stajich J.E."/>
        </authorList>
    </citation>
    <scope>NUCLEOTIDE SEQUENCE [LARGE SCALE GENOMIC DNA]</scope>
    <source>
        <strain evidence="16 17">NRRL 64653</strain>
    </source>
</reference>
<dbReference type="PANTHER" id="PTHR21077">
    <property type="entry name" value="EME1 PROTEIN"/>
    <property type="match status" value="1"/>
</dbReference>
<name>A0ABR1H030_9HYPO</name>
<feature type="compositionally biased region" description="Polar residues" evidence="14">
    <location>
        <begin position="13"/>
        <end position="32"/>
    </location>
</feature>
<gene>
    <name evidence="16" type="ORF">QQX98_006937</name>
</gene>
<evidence type="ECO:0000256" key="5">
    <source>
        <dbReference type="ARBA" id="ARBA00022723"/>
    </source>
</evidence>
<keyword evidence="13" id="KW-0469">Meiosis</keyword>
<evidence type="ECO:0000256" key="3">
    <source>
        <dbReference type="ARBA" id="ARBA00005313"/>
    </source>
</evidence>
<accession>A0ABR1H030</accession>
<keyword evidence="9" id="KW-0460">Magnesium</keyword>
<evidence type="ECO:0000259" key="15">
    <source>
        <dbReference type="SMART" id="SM00891"/>
    </source>
</evidence>
<keyword evidence="5" id="KW-0479">Metal-binding</keyword>